<keyword evidence="2 4" id="KW-0808">Transferase</keyword>
<dbReference type="InterPro" id="IPR004381">
    <property type="entry name" value="Glycerate_kinase"/>
</dbReference>
<protein>
    <submittedName>
        <fullName evidence="5">Glycerate kinase</fullName>
    </submittedName>
</protein>
<evidence type="ECO:0000256" key="2">
    <source>
        <dbReference type="ARBA" id="ARBA00022679"/>
    </source>
</evidence>
<accession>A0ABY7XIA8</accession>
<evidence type="ECO:0000313" key="6">
    <source>
        <dbReference type="Proteomes" id="UP001215097"/>
    </source>
</evidence>
<sequence>MRILIASDKFKGSATGAEVAEALALGIREIIPDAEIEAVPVADGGEGTVDAALASGFEAVTVSVTGPTGEPVSARFALHGADAVIEMAAASGLDVLPGGVKAALTATSRGTGELIAAALDRGCTTIVLGVGGSANTDGGAGMLQALGVSLRAGDGDAPPGGAALVALDSIDVSGLDPRIAGATIVLASDVDNPLLGDRGAAAVFAPQKGASADDVAALEAGLSRFAALLEVQAGVRPSAELPGAGAAGGVGYAALAVLGARREPGIDVIQRLTGLGERIADADLVITGEGSLDDQSLGGKTPLGVAAAARAAGVPVVAVCGRSTLTEAQAAGAGFLAVLPLSELEPDPAASMANATALLLQVGRRIATEIIPRSLAGSWSSMG</sequence>
<organism evidence="5 6">
    <name type="scientific">Microbacterium luteolum</name>
    <name type="common">Aureobacterium luteolum</name>
    <dbReference type="NCBI Taxonomy" id="69367"/>
    <lineage>
        <taxon>Bacteria</taxon>
        <taxon>Bacillati</taxon>
        <taxon>Actinomycetota</taxon>
        <taxon>Actinomycetes</taxon>
        <taxon>Micrococcales</taxon>
        <taxon>Microbacteriaceae</taxon>
        <taxon>Microbacterium</taxon>
    </lineage>
</organism>
<dbReference type="InterPro" id="IPR036129">
    <property type="entry name" value="Glycerate_kinase_sf"/>
</dbReference>
<name>A0ABY7XIA8_MICLT</name>
<evidence type="ECO:0000313" key="5">
    <source>
        <dbReference type="EMBL" id="WDM41821.1"/>
    </source>
</evidence>
<dbReference type="PANTHER" id="PTHR21599">
    <property type="entry name" value="GLYCERATE KINASE"/>
    <property type="match status" value="1"/>
</dbReference>
<evidence type="ECO:0000256" key="3">
    <source>
        <dbReference type="ARBA" id="ARBA00022777"/>
    </source>
</evidence>
<dbReference type="InterPro" id="IPR018197">
    <property type="entry name" value="Glycerate_kinase_RE-like"/>
</dbReference>
<evidence type="ECO:0000256" key="4">
    <source>
        <dbReference type="PIRNR" id="PIRNR006078"/>
    </source>
</evidence>
<dbReference type="InterPro" id="IPR018193">
    <property type="entry name" value="Glyc_kinase_flavodox-like_fold"/>
</dbReference>
<dbReference type="NCBIfam" id="TIGR00045">
    <property type="entry name" value="glycerate kinase"/>
    <property type="match status" value="1"/>
</dbReference>
<gene>
    <name evidence="5" type="ORF">KV395_00425</name>
</gene>
<dbReference type="PIRSF" id="PIRSF006078">
    <property type="entry name" value="GlxK"/>
    <property type="match status" value="1"/>
</dbReference>
<reference evidence="5 6" key="1">
    <citation type="submission" date="2021-06" db="EMBL/GenBank/DDBJ databases">
        <title>Genome-based taxonomic framework of Microbacterium strains isolated from marine environment, the description of four new species and reclassification of four preexisting species.</title>
        <authorList>
            <person name="Lee S.D."/>
            <person name="Kim S.-M."/>
            <person name="Byeon Y.-S."/>
            <person name="Yang H.L."/>
            <person name="Kim I.S."/>
        </authorList>
    </citation>
    <scope>NUCLEOTIDE SEQUENCE [LARGE SCALE GENOMIC DNA]</scope>
    <source>
        <strain evidence="5 6">KACC 14465</strain>
    </source>
</reference>
<dbReference type="EMBL" id="CP078075">
    <property type="protein sequence ID" value="WDM41821.1"/>
    <property type="molecule type" value="Genomic_DNA"/>
</dbReference>
<dbReference type="RefSeq" id="WP_282215671.1">
    <property type="nucleotide sequence ID" value="NZ_BAAAUN010000001.1"/>
</dbReference>
<dbReference type="SUPFAM" id="SSF110738">
    <property type="entry name" value="Glycerate kinase I"/>
    <property type="match status" value="1"/>
</dbReference>
<dbReference type="Pfam" id="PF02595">
    <property type="entry name" value="Gly_kinase"/>
    <property type="match status" value="1"/>
</dbReference>
<proteinExistence type="inferred from homology"/>
<dbReference type="PANTHER" id="PTHR21599:SF0">
    <property type="entry name" value="GLYCERATE KINASE"/>
    <property type="match status" value="1"/>
</dbReference>
<dbReference type="Gene3D" id="3.40.50.10350">
    <property type="entry name" value="Glycerate kinase, domain 1"/>
    <property type="match status" value="1"/>
</dbReference>
<dbReference type="Proteomes" id="UP001215097">
    <property type="component" value="Chromosome"/>
</dbReference>
<dbReference type="Gene3D" id="3.90.1510.10">
    <property type="entry name" value="Glycerate kinase, domain 2"/>
    <property type="match status" value="1"/>
</dbReference>
<keyword evidence="6" id="KW-1185">Reference proteome</keyword>
<dbReference type="GO" id="GO:0016301">
    <property type="term" value="F:kinase activity"/>
    <property type="evidence" value="ECO:0007669"/>
    <property type="project" value="UniProtKB-KW"/>
</dbReference>
<keyword evidence="3 4" id="KW-0418">Kinase</keyword>
<evidence type="ECO:0000256" key="1">
    <source>
        <dbReference type="ARBA" id="ARBA00006284"/>
    </source>
</evidence>
<comment type="similarity">
    <text evidence="1 4">Belongs to the glycerate kinase type-1 family.</text>
</comment>